<name>A0A0P7APN7_9HYPO</name>
<feature type="compositionally biased region" description="Low complexity" evidence="1">
    <location>
        <begin position="1"/>
        <end position="16"/>
    </location>
</feature>
<evidence type="ECO:0000313" key="4">
    <source>
        <dbReference type="Proteomes" id="UP000050424"/>
    </source>
</evidence>
<feature type="compositionally biased region" description="Basic residues" evidence="1">
    <location>
        <begin position="185"/>
        <end position="196"/>
    </location>
</feature>
<accession>A0A0P7APN7</accession>
<feature type="domain" description="Myb-like" evidence="2">
    <location>
        <begin position="633"/>
        <end position="682"/>
    </location>
</feature>
<dbReference type="STRING" id="78410.A0A0P7APN7"/>
<dbReference type="SMART" id="SM00717">
    <property type="entry name" value="SANT"/>
    <property type="match status" value="1"/>
</dbReference>
<feature type="region of interest" description="Disordered" evidence="1">
    <location>
        <begin position="1"/>
        <end position="291"/>
    </location>
</feature>
<feature type="compositionally biased region" description="Basic and acidic residues" evidence="1">
    <location>
        <begin position="282"/>
        <end position="291"/>
    </location>
</feature>
<dbReference type="InterPro" id="IPR001005">
    <property type="entry name" value="SANT/Myb"/>
</dbReference>
<feature type="compositionally biased region" description="Acidic residues" evidence="1">
    <location>
        <begin position="104"/>
        <end position="118"/>
    </location>
</feature>
<dbReference type="EMBL" id="LKCW01000377">
    <property type="protein sequence ID" value="KPM34209.1"/>
    <property type="molecule type" value="Genomic_DNA"/>
</dbReference>
<dbReference type="AlphaFoldDB" id="A0A0P7APN7"/>
<feature type="region of interest" description="Disordered" evidence="1">
    <location>
        <begin position="541"/>
        <end position="606"/>
    </location>
</feature>
<proteinExistence type="predicted"/>
<evidence type="ECO:0000256" key="1">
    <source>
        <dbReference type="SAM" id="MobiDB-lite"/>
    </source>
</evidence>
<keyword evidence="4" id="KW-1185">Reference proteome</keyword>
<evidence type="ECO:0000259" key="2">
    <source>
        <dbReference type="SMART" id="SM00717"/>
    </source>
</evidence>
<reference evidence="3 4" key="1">
    <citation type="submission" date="2015-09" db="EMBL/GenBank/DDBJ databases">
        <title>Draft genome of a European isolate of the apple canker pathogen Neonectria ditissima.</title>
        <authorList>
            <person name="Gomez-Cortecero A."/>
            <person name="Harrison R.J."/>
            <person name="Armitage A.D."/>
        </authorList>
    </citation>
    <scope>NUCLEOTIDE SEQUENCE [LARGE SCALE GENOMIC DNA]</scope>
    <source>
        <strain evidence="3 4">R09/05</strain>
    </source>
</reference>
<gene>
    <name evidence="3" type="ORF">AK830_g12364</name>
</gene>
<comment type="caution">
    <text evidence="3">The sequence shown here is derived from an EMBL/GenBank/DDBJ whole genome shotgun (WGS) entry which is preliminary data.</text>
</comment>
<feature type="compositionally biased region" description="Basic and acidic residues" evidence="1">
    <location>
        <begin position="135"/>
        <end position="144"/>
    </location>
</feature>
<feature type="compositionally biased region" description="Basic and acidic residues" evidence="1">
    <location>
        <begin position="552"/>
        <end position="604"/>
    </location>
</feature>
<dbReference type="Proteomes" id="UP000050424">
    <property type="component" value="Unassembled WGS sequence"/>
</dbReference>
<evidence type="ECO:0000313" key="3">
    <source>
        <dbReference type="EMBL" id="KPM34209.1"/>
    </source>
</evidence>
<feature type="compositionally biased region" description="Low complexity" evidence="1">
    <location>
        <begin position="252"/>
        <end position="266"/>
    </location>
</feature>
<organism evidence="3 4">
    <name type="scientific">Neonectria ditissima</name>
    <dbReference type="NCBI Taxonomy" id="78410"/>
    <lineage>
        <taxon>Eukaryota</taxon>
        <taxon>Fungi</taxon>
        <taxon>Dikarya</taxon>
        <taxon>Ascomycota</taxon>
        <taxon>Pezizomycotina</taxon>
        <taxon>Sordariomycetes</taxon>
        <taxon>Hypocreomycetidae</taxon>
        <taxon>Hypocreales</taxon>
        <taxon>Nectriaceae</taxon>
        <taxon>Neonectria</taxon>
    </lineage>
</organism>
<feature type="compositionally biased region" description="Basic and acidic residues" evidence="1">
    <location>
        <begin position="159"/>
        <end position="168"/>
    </location>
</feature>
<dbReference type="OrthoDB" id="5236024at2759"/>
<sequence length="702" mass="80373">MARASRSSASSRVSKSLPKRRTRKYLSIVHEQSSDEDEAGIPPAAPPKRSKPAQPPLGRLTRSQRAAAVDVDFKEIPAVKKRRTTKARDNPPKRQRTVAKVDNQESESGAEDGEEDESAPQTPEFYKKINNVVLPERDQTQVRDEDVEEPEGPVVDQEAELHDGRSEGEGLQTEPVGSSQAKPPKSGRRLSRRQQRQKTPFGETVLNNPEGSPELGSHFMESPSKPRDPVARSPQGNPPDKRWYDPNEEDPSSSAAEPETPNSPAPDASAQVVLEDPVDTEPTSKTEIEKTEVSGEWVGKLIKKMKYGGWTDDRNWEIDFTVPEGGSKPVWLKRHEKFLRPEKCKELFKYLDHLRELCHDMPKATNIEAHIEYQLEKEEAFRKSFAVIDSLVNHIWTKISAQILPPKDPKAKWGQSAAETLHKRIIPMLILVLRETFVAGGALMIDSGTKSESNEACFTLSTLALPLKVMVWLHRLYEIGTVYSDEFPPKPVSDSKSDADKVESAIKRRQKLITPLSYMRNALEQAKARLEYLASAPQRKKEAMAKQQQISKEIKERQRQNRQKLERQQQEERKRRIEEGKGAMEIDQVLREERERREEEERQAQDQQMQLFLGSIQRMNGSEANPRDAYFDKHGGWYQWEDERLLQMIRTVERPDLQALAPLVPGRSVDELAQRVRDLKERIRLKYERMEMVPPMWCYQLA</sequence>
<protein>
    <recommendedName>
        <fullName evidence="2">Myb-like domain-containing protein</fullName>
    </recommendedName>
</protein>